<dbReference type="Proteomes" id="UP000077752">
    <property type="component" value="Unassembled WGS sequence"/>
</dbReference>
<evidence type="ECO:0000313" key="4">
    <source>
        <dbReference type="Proteomes" id="UP000077752"/>
    </source>
</evidence>
<accession>A0A177SBZ3</accession>
<gene>
    <name evidence="3" type="ORF">AYO28_25660</name>
</gene>
<dbReference type="AlphaFoldDB" id="A0A177SBZ3"/>
<comment type="caution">
    <text evidence="3">The sequence shown here is derived from an EMBL/GenBank/DDBJ whole genome shotgun (WGS) entry which is preliminary data.</text>
</comment>
<name>A0A177SBZ3_PSEPU</name>
<dbReference type="Gene3D" id="3.10.129.10">
    <property type="entry name" value="Hotdog Thioesterase"/>
    <property type="match status" value="1"/>
</dbReference>
<dbReference type="EMBL" id="LUCV01000042">
    <property type="protein sequence ID" value="OAI86090.1"/>
    <property type="molecule type" value="Genomic_DNA"/>
</dbReference>
<dbReference type="PANTHER" id="PTHR31793">
    <property type="entry name" value="4-HYDROXYBENZOYL-COA THIOESTERASE FAMILY MEMBER"/>
    <property type="match status" value="1"/>
</dbReference>
<organism evidence="3 4">
    <name type="scientific">Pseudomonas putida</name>
    <name type="common">Arthrobacter siderocapsulatus</name>
    <dbReference type="NCBI Taxonomy" id="303"/>
    <lineage>
        <taxon>Bacteria</taxon>
        <taxon>Pseudomonadati</taxon>
        <taxon>Pseudomonadota</taxon>
        <taxon>Gammaproteobacteria</taxon>
        <taxon>Pseudomonadales</taxon>
        <taxon>Pseudomonadaceae</taxon>
        <taxon>Pseudomonas</taxon>
    </lineage>
</organism>
<dbReference type="RefSeq" id="WP_064304355.1">
    <property type="nucleotide sequence ID" value="NZ_LUCV01000042.1"/>
</dbReference>
<keyword evidence="2" id="KW-0378">Hydrolase</keyword>
<dbReference type="GO" id="GO:0047617">
    <property type="term" value="F:fatty acyl-CoA hydrolase activity"/>
    <property type="evidence" value="ECO:0007669"/>
    <property type="project" value="TreeGrafter"/>
</dbReference>
<protein>
    <submittedName>
        <fullName evidence="3">Thioesterase</fullName>
    </submittedName>
</protein>
<proteinExistence type="inferred from homology"/>
<dbReference type="Pfam" id="PF13279">
    <property type="entry name" value="4HBT_2"/>
    <property type="match status" value="1"/>
</dbReference>
<dbReference type="InterPro" id="IPR029069">
    <property type="entry name" value="HotDog_dom_sf"/>
</dbReference>
<reference evidence="3 4" key="1">
    <citation type="submission" date="2016-03" db="EMBL/GenBank/DDBJ databases">
        <title>Draft Genome Assembly of Pseudomonas putida strain CBF10-2.</title>
        <authorList>
            <person name="Iyer R.S."/>
            <person name="Damania A."/>
        </authorList>
    </citation>
    <scope>NUCLEOTIDE SEQUENCE [LARGE SCALE GENOMIC DNA]</scope>
    <source>
        <strain evidence="3 4">CBF10-2</strain>
    </source>
</reference>
<dbReference type="CDD" id="cd00586">
    <property type="entry name" value="4HBT"/>
    <property type="match status" value="1"/>
</dbReference>
<dbReference type="InterPro" id="IPR050563">
    <property type="entry name" value="4-hydroxybenzoyl-CoA_TE"/>
</dbReference>
<evidence type="ECO:0000256" key="1">
    <source>
        <dbReference type="ARBA" id="ARBA00005953"/>
    </source>
</evidence>
<sequence length="144" mass="16187">MARERPLRGAYRFFQPITTRWHDNDLYGHVNNVVYYGFFDTAVNTWLIEQAGLDIHRDPVVAYVAGSACDYFAAVAFPQRIEVGIAVERLGHSSVQYALAVFAEGAVQACAAGRFTHVFVDRRDNRPVAIPARLRSAYERLLPA</sequence>
<dbReference type="SUPFAM" id="SSF54637">
    <property type="entry name" value="Thioesterase/thiol ester dehydrase-isomerase"/>
    <property type="match status" value="1"/>
</dbReference>
<evidence type="ECO:0000256" key="2">
    <source>
        <dbReference type="ARBA" id="ARBA00022801"/>
    </source>
</evidence>
<comment type="similarity">
    <text evidence="1">Belongs to the 4-hydroxybenzoyl-CoA thioesterase family.</text>
</comment>
<evidence type="ECO:0000313" key="3">
    <source>
        <dbReference type="EMBL" id="OAI86090.1"/>
    </source>
</evidence>
<dbReference type="PANTHER" id="PTHR31793:SF27">
    <property type="entry name" value="NOVEL THIOESTERASE SUPERFAMILY DOMAIN AND SAPOSIN A-TYPE DOMAIN CONTAINING PROTEIN (0610012H03RIK)"/>
    <property type="match status" value="1"/>
</dbReference>